<gene>
    <name evidence="2" type="ORF">SAMN06297358_2355</name>
</gene>
<protein>
    <submittedName>
        <fullName evidence="2">Uncharacterized protein</fullName>
    </submittedName>
</protein>
<reference evidence="3" key="1">
    <citation type="submission" date="2017-09" db="EMBL/GenBank/DDBJ databases">
        <authorList>
            <person name="Varghese N."/>
            <person name="Submissions S."/>
        </authorList>
    </citation>
    <scope>NUCLEOTIDE SEQUENCE [LARGE SCALE GENOMIC DNA]</scope>
    <source>
        <strain evidence="3">CGMCC 1.12803</strain>
    </source>
</reference>
<keyword evidence="1" id="KW-0472">Membrane</keyword>
<name>A0A286A0D3_9SPHI</name>
<dbReference type="Proteomes" id="UP000219281">
    <property type="component" value="Unassembled WGS sequence"/>
</dbReference>
<evidence type="ECO:0000256" key="1">
    <source>
        <dbReference type="SAM" id="Phobius"/>
    </source>
</evidence>
<accession>A0A286A0D3</accession>
<keyword evidence="3" id="KW-1185">Reference proteome</keyword>
<feature type="transmembrane region" description="Helical" evidence="1">
    <location>
        <begin position="6"/>
        <end position="24"/>
    </location>
</feature>
<dbReference type="RefSeq" id="WP_097132055.1">
    <property type="nucleotide sequence ID" value="NZ_OCMT01000002.1"/>
</dbReference>
<evidence type="ECO:0000313" key="2">
    <source>
        <dbReference type="EMBL" id="SOD15364.1"/>
    </source>
</evidence>
<dbReference type="OrthoDB" id="799516at2"/>
<dbReference type="EMBL" id="OCMT01000002">
    <property type="protein sequence ID" value="SOD15364.1"/>
    <property type="molecule type" value="Genomic_DNA"/>
</dbReference>
<feature type="transmembrane region" description="Helical" evidence="1">
    <location>
        <begin position="31"/>
        <end position="50"/>
    </location>
</feature>
<dbReference type="AlphaFoldDB" id="A0A286A0D3"/>
<organism evidence="2 3">
    <name type="scientific">Pedobacter xixiisoli</name>
    <dbReference type="NCBI Taxonomy" id="1476464"/>
    <lineage>
        <taxon>Bacteria</taxon>
        <taxon>Pseudomonadati</taxon>
        <taxon>Bacteroidota</taxon>
        <taxon>Sphingobacteriia</taxon>
        <taxon>Sphingobacteriales</taxon>
        <taxon>Sphingobacteriaceae</taxon>
        <taxon>Pedobacter</taxon>
    </lineage>
</organism>
<keyword evidence="1" id="KW-1133">Transmembrane helix</keyword>
<keyword evidence="1" id="KW-0812">Transmembrane</keyword>
<evidence type="ECO:0000313" key="3">
    <source>
        <dbReference type="Proteomes" id="UP000219281"/>
    </source>
</evidence>
<sequence length="72" mass="8017">MQTTSFIFFGLLAIPLIAFLIWVIKQDKRKNYIGLVLLLIGAVIAAYTIVRLDSSFVKEKMPAAAPKASSFR</sequence>
<proteinExistence type="predicted"/>